<dbReference type="Proteomes" id="UP000504638">
    <property type="component" value="Unplaced"/>
</dbReference>
<dbReference type="RefSeq" id="XP_033532901.1">
    <property type="nucleotide sequence ID" value="XM_033676513.1"/>
</dbReference>
<dbReference type="GO" id="GO:0005634">
    <property type="term" value="C:nucleus"/>
    <property type="evidence" value="ECO:0007669"/>
    <property type="project" value="TreeGrafter"/>
</dbReference>
<accession>A0A6G1G020</accession>
<dbReference type="InterPro" id="IPR019012">
    <property type="entry name" value="RNA_cap_Gua-N2-MeTrfase"/>
</dbReference>
<evidence type="ECO:0000313" key="10">
    <source>
        <dbReference type="RefSeq" id="XP_033532901.1"/>
    </source>
</evidence>
<evidence type="ECO:0000256" key="2">
    <source>
        <dbReference type="ARBA" id="ARBA00025783"/>
    </source>
</evidence>
<dbReference type="FunFam" id="3.40.50.150:FF:000270">
    <property type="entry name" value="RNA methylase family protein"/>
    <property type="match status" value="1"/>
</dbReference>
<evidence type="ECO:0000256" key="1">
    <source>
        <dbReference type="ARBA" id="ARBA00018517"/>
    </source>
</evidence>
<evidence type="ECO:0000313" key="8">
    <source>
        <dbReference type="EMBL" id="KAF1811270.1"/>
    </source>
</evidence>
<organism evidence="8">
    <name type="scientific">Eremomyces bilateralis CBS 781.70</name>
    <dbReference type="NCBI Taxonomy" id="1392243"/>
    <lineage>
        <taxon>Eukaryota</taxon>
        <taxon>Fungi</taxon>
        <taxon>Dikarya</taxon>
        <taxon>Ascomycota</taxon>
        <taxon>Pezizomycotina</taxon>
        <taxon>Dothideomycetes</taxon>
        <taxon>Dothideomycetes incertae sedis</taxon>
        <taxon>Eremomycetales</taxon>
        <taxon>Eremomycetaceae</taxon>
        <taxon>Eremomyces</taxon>
    </lineage>
</organism>
<comment type="catalytic activity">
    <reaction evidence="5">
        <text>a 5'-end (N(2),N(7)-dimethyl 5'-triphosphoguanosine)-ribonucleoside in snRNA + S-adenosyl-L-methionine = a 5'-end (N(2),N(2),N(7)-trimethyl 5'-triphosphoguanosine)-ribonucleoside in snRNA + S-adenosyl-L-homocysteine + H(+)</text>
        <dbReference type="Rhea" id="RHEA:78479"/>
        <dbReference type="Rhea" id="RHEA-COMP:19087"/>
        <dbReference type="Rhea" id="RHEA-COMP:19089"/>
        <dbReference type="ChEBI" id="CHEBI:15378"/>
        <dbReference type="ChEBI" id="CHEBI:57856"/>
        <dbReference type="ChEBI" id="CHEBI:59789"/>
        <dbReference type="ChEBI" id="CHEBI:167623"/>
        <dbReference type="ChEBI" id="CHEBI:172880"/>
    </reaction>
    <physiologicalReaction direction="left-to-right" evidence="5">
        <dbReference type="Rhea" id="RHEA:78480"/>
    </physiologicalReaction>
</comment>
<comment type="similarity">
    <text evidence="2">Belongs to the methyltransferase superfamily. Trimethylguanosine synthase family.</text>
</comment>
<dbReference type="SUPFAM" id="SSF53335">
    <property type="entry name" value="S-adenosyl-L-methionine-dependent methyltransferases"/>
    <property type="match status" value="1"/>
</dbReference>
<dbReference type="InterPro" id="IPR029063">
    <property type="entry name" value="SAM-dependent_MTases_sf"/>
</dbReference>
<evidence type="ECO:0000256" key="5">
    <source>
        <dbReference type="ARBA" id="ARBA00048763"/>
    </source>
</evidence>
<comment type="catalytic activity">
    <reaction evidence="6">
        <text>a 5'-end (N(7)-methyl 5'-triphosphoguanosine)-ribonucleoside in snRNA + S-adenosyl-L-methionine = a 5'-end (N(2),N(7)-dimethyl 5'-triphosphoguanosine)-ribonucleoside in snRNA + S-adenosyl-L-homocysteine + H(+)</text>
        <dbReference type="Rhea" id="RHEA:78471"/>
        <dbReference type="Rhea" id="RHEA-COMP:19085"/>
        <dbReference type="Rhea" id="RHEA-COMP:19087"/>
        <dbReference type="ChEBI" id="CHEBI:15378"/>
        <dbReference type="ChEBI" id="CHEBI:57856"/>
        <dbReference type="ChEBI" id="CHEBI:59789"/>
        <dbReference type="ChEBI" id="CHEBI:156461"/>
        <dbReference type="ChEBI" id="CHEBI:172880"/>
    </reaction>
    <physiologicalReaction direction="left-to-right" evidence="6">
        <dbReference type="Rhea" id="RHEA:78472"/>
    </physiologicalReaction>
</comment>
<gene>
    <name evidence="8 10" type="ORF">P152DRAFT_399432</name>
</gene>
<sequence length="244" mass="26737">MVPPSVEDEDVGTLHFNDEEEVPSHLLKYWHQRYDIFSKYDDGIRLTNNAWFGVTPEPVAHQIATDIAHLAPPTKRILIDLFAGAGGNAIAFALSGRWDAIYAIERDPATLECGRHNAALYGVGAEITWIEGDCFKVIEEQLAEVCGEAVLFASPPWGGPEYVGRKIFDVEGMEPYGLGELYGGFGGRGGQVVLFLPRTANLNQLAGVVGEGEGRVLVRHYCMTGFSKGLCVFYGKWEDPTQDG</sequence>
<evidence type="ECO:0000256" key="4">
    <source>
        <dbReference type="ARBA" id="ARBA00048740"/>
    </source>
</evidence>
<evidence type="ECO:0000313" key="9">
    <source>
        <dbReference type="Proteomes" id="UP000504638"/>
    </source>
</evidence>
<protein>
    <recommendedName>
        <fullName evidence="1">Trimethylguanosine synthase</fullName>
    </recommendedName>
    <alternativeName>
        <fullName evidence="7">Cap-specific guanine-N(2) methyltransferase</fullName>
    </alternativeName>
</protein>
<dbReference type="GO" id="GO:0071164">
    <property type="term" value="F:RNA cap trimethylguanosine synthase activity"/>
    <property type="evidence" value="ECO:0007669"/>
    <property type="project" value="TreeGrafter"/>
</dbReference>
<dbReference type="CDD" id="cd02440">
    <property type="entry name" value="AdoMet_MTases"/>
    <property type="match status" value="1"/>
</dbReference>
<keyword evidence="9" id="KW-1185">Reference proteome</keyword>
<comment type="catalytic activity">
    <reaction evidence="4">
        <text>a 5'-end (N(7)-methyl 5'-triphosphoguanosine)-ribonucleoside in snoRNA + S-adenosyl-L-methionine = a 5'-end (N(2),N(7)-dimethyl 5'-triphosphoguanosine)-ribonucleoside in snoRNA + S-adenosyl-L-homocysteine + H(+)</text>
        <dbReference type="Rhea" id="RHEA:78475"/>
        <dbReference type="Rhea" id="RHEA-COMP:19086"/>
        <dbReference type="Rhea" id="RHEA-COMP:19088"/>
        <dbReference type="ChEBI" id="CHEBI:15378"/>
        <dbReference type="ChEBI" id="CHEBI:57856"/>
        <dbReference type="ChEBI" id="CHEBI:59789"/>
        <dbReference type="ChEBI" id="CHEBI:156461"/>
        <dbReference type="ChEBI" id="CHEBI:172880"/>
    </reaction>
    <physiologicalReaction direction="left-to-right" evidence="4">
        <dbReference type="Rhea" id="RHEA:78476"/>
    </physiologicalReaction>
</comment>
<reference evidence="10" key="3">
    <citation type="submission" date="2025-04" db="UniProtKB">
        <authorList>
            <consortium name="RefSeq"/>
        </authorList>
    </citation>
    <scope>IDENTIFICATION</scope>
    <source>
        <strain evidence="10">CBS 781.70</strain>
    </source>
</reference>
<name>A0A6G1G020_9PEZI</name>
<evidence type="ECO:0000256" key="6">
    <source>
        <dbReference type="ARBA" id="ARBA00049075"/>
    </source>
</evidence>
<evidence type="ECO:0000256" key="3">
    <source>
        <dbReference type="ARBA" id="ARBA00047418"/>
    </source>
</evidence>
<evidence type="ECO:0000256" key="7">
    <source>
        <dbReference type="ARBA" id="ARBA00049790"/>
    </source>
</evidence>
<proteinExistence type="inferred from homology"/>
<dbReference type="PANTHER" id="PTHR14741:SF32">
    <property type="entry name" value="TRIMETHYLGUANOSINE SYNTHASE"/>
    <property type="match status" value="1"/>
</dbReference>
<dbReference type="Pfam" id="PF09445">
    <property type="entry name" value="Methyltransf_15"/>
    <property type="match status" value="1"/>
</dbReference>
<dbReference type="Gene3D" id="3.40.50.150">
    <property type="entry name" value="Vaccinia Virus protein VP39"/>
    <property type="match status" value="1"/>
</dbReference>
<comment type="catalytic activity">
    <reaction evidence="3">
        <text>a 5'-end (N(2),N(7)-dimethyl 5'-triphosphoguanosine)-ribonucleoside in snoRNA + S-adenosyl-L-methionine = a 5'-end (N(2),N(2),N(7)-trimethyl 5'-triphosphoguanosine)-ribonucleoside in snoRNA + S-adenosyl-L-homocysteine + H(+)</text>
        <dbReference type="Rhea" id="RHEA:78507"/>
        <dbReference type="Rhea" id="RHEA-COMP:19088"/>
        <dbReference type="Rhea" id="RHEA-COMP:19090"/>
        <dbReference type="ChEBI" id="CHEBI:15378"/>
        <dbReference type="ChEBI" id="CHEBI:57856"/>
        <dbReference type="ChEBI" id="CHEBI:59789"/>
        <dbReference type="ChEBI" id="CHEBI:167623"/>
        <dbReference type="ChEBI" id="CHEBI:172880"/>
    </reaction>
    <physiologicalReaction direction="left-to-right" evidence="3">
        <dbReference type="Rhea" id="RHEA:78508"/>
    </physiologicalReaction>
</comment>
<dbReference type="GeneID" id="54417083"/>
<reference evidence="8 10" key="1">
    <citation type="submission" date="2020-01" db="EMBL/GenBank/DDBJ databases">
        <authorList>
            <consortium name="DOE Joint Genome Institute"/>
            <person name="Haridas S."/>
            <person name="Albert R."/>
            <person name="Binder M."/>
            <person name="Bloem J."/>
            <person name="Labutti K."/>
            <person name="Salamov A."/>
            <person name="Andreopoulos B."/>
            <person name="Baker S.E."/>
            <person name="Barry K."/>
            <person name="Bills G."/>
            <person name="Bluhm B.H."/>
            <person name="Cannon C."/>
            <person name="Castanera R."/>
            <person name="Culley D.E."/>
            <person name="Daum C."/>
            <person name="Ezra D."/>
            <person name="Gonzalez J.B."/>
            <person name="Henrissat B."/>
            <person name="Kuo A."/>
            <person name="Liang C."/>
            <person name="Lipzen A."/>
            <person name="Lutzoni F."/>
            <person name="Magnuson J."/>
            <person name="Mondo S."/>
            <person name="Nolan M."/>
            <person name="Ohm R."/>
            <person name="Pangilinan J."/>
            <person name="Park H.-J."/>
            <person name="Ramirez L."/>
            <person name="Alfaro M."/>
            <person name="Sun H."/>
            <person name="Tritt A."/>
            <person name="Yoshinaga Y."/>
            <person name="Zwiers L.-H."/>
            <person name="Turgeon B.G."/>
            <person name="Goodwin S.B."/>
            <person name="Spatafora J.W."/>
            <person name="Crous P.W."/>
            <person name="Grigoriev I.V."/>
        </authorList>
    </citation>
    <scope>NUCLEOTIDE SEQUENCE</scope>
    <source>
        <strain evidence="8 10">CBS 781.70</strain>
    </source>
</reference>
<dbReference type="EMBL" id="ML975162">
    <property type="protein sequence ID" value="KAF1811270.1"/>
    <property type="molecule type" value="Genomic_DNA"/>
</dbReference>
<dbReference type="OrthoDB" id="194443at2759"/>
<reference evidence="10" key="2">
    <citation type="submission" date="2020-04" db="EMBL/GenBank/DDBJ databases">
        <authorList>
            <consortium name="NCBI Genome Project"/>
        </authorList>
    </citation>
    <scope>NUCLEOTIDE SEQUENCE</scope>
    <source>
        <strain evidence="10">CBS 781.70</strain>
    </source>
</reference>
<dbReference type="AlphaFoldDB" id="A0A6G1G020"/>
<dbReference type="PANTHER" id="PTHR14741">
    <property type="entry name" value="S-ADENOSYLMETHIONINE-DEPENDENT METHYLTRANSFERASE RELATED"/>
    <property type="match status" value="1"/>
</dbReference>